<dbReference type="PANTHER" id="PTHR30203">
    <property type="entry name" value="OUTER MEMBRANE CATION EFFLUX PROTEIN"/>
    <property type="match status" value="1"/>
</dbReference>
<dbReference type="Proteomes" id="UP001595904">
    <property type="component" value="Unassembled WGS sequence"/>
</dbReference>
<comment type="similarity">
    <text evidence="1 2">Belongs to the outer membrane factor (OMF) (TC 1.B.17) family.</text>
</comment>
<dbReference type="SUPFAM" id="SSF56954">
    <property type="entry name" value="Outer membrane efflux proteins (OEP)"/>
    <property type="match status" value="1"/>
</dbReference>
<dbReference type="PANTHER" id="PTHR30203:SF33">
    <property type="entry name" value="BLR4455 PROTEIN"/>
    <property type="match status" value="1"/>
</dbReference>
<reference evidence="5" key="1">
    <citation type="journal article" date="2019" name="Int. J. Syst. Evol. Microbiol.">
        <title>The Global Catalogue of Microorganisms (GCM) 10K type strain sequencing project: providing services to taxonomists for standard genome sequencing and annotation.</title>
        <authorList>
            <consortium name="The Broad Institute Genomics Platform"/>
            <consortium name="The Broad Institute Genome Sequencing Center for Infectious Disease"/>
            <person name="Wu L."/>
            <person name="Ma J."/>
        </authorList>
    </citation>
    <scope>NUCLEOTIDE SEQUENCE [LARGE SCALE GENOMIC DNA]</scope>
    <source>
        <strain evidence="5">CGMCC 1.10759</strain>
    </source>
</reference>
<dbReference type="EMBL" id="JBHSDU010000015">
    <property type="protein sequence ID" value="MFC4314026.1"/>
    <property type="molecule type" value="Genomic_DNA"/>
</dbReference>
<keyword evidence="5" id="KW-1185">Reference proteome</keyword>
<dbReference type="RefSeq" id="WP_380604869.1">
    <property type="nucleotide sequence ID" value="NZ_JBHSDU010000015.1"/>
</dbReference>
<gene>
    <name evidence="4" type="ORF">ACFPN2_33435</name>
</gene>
<organism evidence="4 5">
    <name type="scientific">Steroidobacter flavus</name>
    <dbReference type="NCBI Taxonomy" id="1842136"/>
    <lineage>
        <taxon>Bacteria</taxon>
        <taxon>Pseudomonadati</taxon>
        <taxon>Pseudomonadota</taxon>
        <taxon>Gammaproteobacteria</taxon>
        <taxon>Steroidobacterales</taxon>
        <taxon>Steroidobacteraceae</taxon>
        <taxon>Steroidobacter</taxon>
    </lineage>
</organism>
<keyword evidence="2" id="KW-1134">Transmembrane beta strand</keyword>
<dbReference type="Gene3D" id="1.20.1600.10">
    <property type="entry name" value="Outer membrane efflux proteins (OEP)"/>
    <property type="match status" value="1"/>
</dbReference>
<evidence type="ECO:0000313" key="4">
    <source>
        <dbReference type="EMBL" id="MFC4314026.1"/>
    </source>
</evidence>
<comment type="subcellular location">
    <subcellularLocation>
        <location evidence="2">Cell outer membrane</location>
        <topology evidence="2">Lipid-anchor</topology>
    </subcellularLocation>
</comment>
<keyword evidence="3" id="KW-0175">Coiled coil</keyword>
<dbReference type="Pfam" id="PF02321">
    <property type="entry name" value="OEP"/>
    <property type="match status" value="2"/>
</dbReference>
<dbReference type="InterPro" id="IPR010131">
    <property type="entry name" value="MdtP/NodT-like"/>
</dbReference>
<keyword evidence="2" id="KW-0564">Palmitate</keyword>
<proteinExistence type="inferred from homology"/>
<sequence length="464" mass="50108">MPATEQTFCVIGLTLAVAALLGCAGPRPESPAAAAITVPAQWLANHSNDEPGAADEWVRGFGDPMLARLIEAALANNIDISVAAARVEEARAQYDLSRAQRGLYVAGGVAGVRERTINPAFGIPQEQTAGQAALSASYDLDLFERLSNASAAARAALLATEASKETVRIAVLTGVTEGYVTLRALDERLRILNQTLAAREEEVRFTRRRASVGYSPVIDLKQAEAAYRAAEQAIPAVTLLIARQEHALSILLGDNPRTIERGLELTDIHLPPRSSVLPSQLLARRPDILQAEQQIVAADRSLDAARAAFMPSIQLQASGGWVESTLLKDDPIGIFSLGGSVLAPIFDSGRLHAQQNLAAARRDQAAFAYRKTVLTAFREVEDALTAIEQNERQLRAVESQRDEIARILELAQKRYRAGYSPYIEQLDAQRNLLTAELAAVQARADLLISSVALYRSVGAGWRVP</sequence>
<protein>
    <submittedName>
        <fullName evidence="4">Efflux transporter outer membrane subunit</fullName>
    </submittedName>
</protein>
<evidence type="ECO:0000256" key="3">
    <source>
        <dbReference type="SAM" id="Coils"/>
    </source>
</evidence>
<evidence type="ECO:0000313" key="5">
    <source>
        <dbReference type="Proteomes" id="UP001595904"/>
    </source>
</evidence>
<dbReference type="InterPro" id="IPR003423">
    <property type="entry name" value="OMP_efflux"/>
</dbReference>
<keyword evidence="2" id="KW-0812">Transmembrane</keyword>
<evidence type="ECO:0000256" key="2">
    <source>
        <dbReference type="RuleBase" id="RU362097"/>
    </source>
</evidence>
<keyword evidence="2" id="KW-0472">Membrane</keyword>
<keyword evidence="2" id="KW-0449">Lipoprotein</keyword>
<feature type="coiled-coil region" evidence="3">
    <location>
        <begin position="380"/>
        <end position="443"/>
    </location>
</feature>
<dbReference type="NCBIfam" id="TIGR01845">
    <property type="entry name" value="outer_NodT"/>
    <property type="match status" value="1"/>
</dbReference>
<dbReference type="Gene3D" id="2.20.200.10">
    <property type="entry name" value="Outer membrane efflux proteins (OEP)"/>
    <property type="match status" value="1"/>
</dbReference>
<evidence type="ECO:0000256" key="1">
    <source>
        <dbReference type="ARBA" id="ARBA00007613"/>
    </source>
</evidence>
<name>A0ABV8T2A0_9GAMM</name>
<comment type="caution">
    <text evidence="4">The sequence shown here is derived from an EMBL/GenBank/DDBJ whole genome shotgun (WGS) entry which is preliminary data.</text>
</comment>
<accession>A0ABV8T2A0</accession>